<comment type="caution">
    <text evidence="3">The sequence shown here is derived from an EMBL/GenBank/DDBJ whole genome shotgun (WGS) entry which is preliminary data.</text>
</comment>
<dbReference type="AlphaFoldDB" id="A0A917JAS1"/>
<organism evidence="3 4">
    <name type="scientific">Mucilaginibacter galii</name>
    <dbReference type="NCBI Taxonomy" id="2005073"/>
    <lineage>
        <taxon>Bacteria</taxon>
        <taxon>Pseudomonadati</taxon>
        <taxon>Bacteroidota</taxon>
        <taxon>Sphingobacteriia</taxon>
        <taxon>Sphingobacteriales</taxon>
        <taxon>Sphingobacteriaceae</taxon>
        <taxon>Mucilaginibacter</taxon>
    </lineage>
</organism>
<proteinExistence type="inferred from homology"/>
<dbReference type="Proteomes" id="UP000662074">
    <property type="component" value="Unassembled WGS sequence"/>
</dbReference>
<dbReference type="PANTHER" id="PTHR30041:SF8">
    <property type="entry name" value="PROTEIN YFFB"/>
    <property type="match status" value="1"/>
</dbReference>
<reference evidence="3" key="1">
    <citation type="journal article" date="2014" name="Int. J. Syst. Evol. Microbiol.">
        <title>Complete genome sequence of Corynebacterium casei LMG S-19264T (=DSM 44701T), isolated from a smear-ripened cheese.</title>
        <authorList>
            <consortium name="US DOE Joint Genome Institute (JGI-PGF)"/>
            <person name="Walter F."/>
            <person name="Albersmeier A."/>
            <person name="Kalinowski J."/>
            <person name="Ruckert C."/>
        </authorList>
    </citation>
    <scope>NUCLEOTIDE SEQUENCE</scope>
    <source>
        <strain evidence="3">CCM 8711</strain>
    </source>
</reference>
<dbReference type="PANTHER" id="PTHR30041">
    <property type="entry name" value="ARSENATE REDUCTASE"/>
    <property type="match status" value="1"/>
</dbReference>
<dbReference type="InterPro" id="IPR006660">
    <property type="entry name" value="Arsenate_reductase-like"/>
</dbReference>
<sequence length="115" mass="13182">MKVYGITNCNTVKKAIDWLKQHNVNYEFHDFKKLGVSAEKLAEWNDKAGYEKFLNKQGLTWRGLDAETKESVHSAAEALPLLQQKTSMIKRPVIEDNGFLSFGFDEKAYAQHFGK</sequence>
<dbReference type="PROSITE" id="PS51353">
    <property type="entry name" value="ARSC"/>
    <property type="match status" value="1"/>
</dbReference>
<comment type="similarity">
    <text evidence="1 2">Belongs to the ArsC family.</text>
</comment>
<dbReference type="InterPro" id="IPR006504">
    <property type="entry name" value="Tscrpt_reg_Spx/MgsR"/>
</dbReference>
<dbReference type="Gene3D" id="3.40.30.10">
    <property type="entry name" value="Glutaredoxin"/>
    <property type="match status" value="1"/>
</dbReference>
<dbReference type="SUPFAM" id="SSF52833">
    <property type="entry name" value="Thioredoxin-like"/>
    <property type="match status" value="1"/>
</dbReference>
<dbReference type="Pfam" id="PF03960">
    <property type="entry name" value="ArsC"/>
    <property type="match status" value="1"/>
</dbReference>
<dbReference type="InterPro" id="IPR036249">
    <property type="entry name" value="Thioredoxin-like_sf"/>
</dbReference>
<gene>
    <name evidence="3" type="ORF">GCM10011425_34200</name>
</gene>
<dbReference type="EMBL" id="BMDO01000011">
    <property type="protein sequence ID" value="GGI52208.1"/>
    <property type="molecule type" value="Genomic_DNA"/>
</dbReference>
<dbReference type="NCBIfam" id="TIGR01617">
    <property type="entry name" value="arsC_related"/>
    <property type="match status" value="1"/>
</dbReference>
<keyword evidence="4" id="KW-1185">Reference proteome</keyword>
<evidence type="ECO:0000313" key="3">
    <source>
        <dbReference type="EMBL" id="GGI52208.1"/>
    </source>
</evidence>
<dbReference type="RefSeq" id="WP_188418324.1">
    <property type="nucleotide sequence ID" value="NZ_BMDO01000011.1"/>
</dbReference>
<evidence type="ECO:0000256" key="2">
    <source>
        <dbReference type="PROSITE-ProRule" id="PRU01282"/>
    </source>
</evidence>
<protein>
    <submittedName>
        <fullName evidence="3">Arsenate reductase</fullName>
    </submittedName>
</protein>
<accession>A0A917JAS1</accession>
<name>A0A917JAS1_9SPHI</name>
<evidence type="ECO:0000313" key="4">
    <source>
        <dbReference type="Proteomes" id="UP000662074"/>
    </source>
</evidence>
<evidence type="ECO:0000256" key="1">
    <source>
        <dbReference type="ARBA" id="ARBA00007198"/>
    </source>
</evidence>
<reference evidence="3" key="2">
    <citation type="submission" date="2020-09" db="EMBL/GenBank/DDBJ databases">
        <authorList>
            <person name="Sun Q."/>
            <person name="Sedlacek I."/>
        </authorList>
    </citation>
    <scope>NUCLEOTIDE SEQUENCE</scope>
    <source>
        <strain evidence="3">CCM 8711</strain>
    </source>
</reference>